<accession>Q5QN93</accession>
<reference evidence="2" key="1">
    <citation type="journal article" date="2002" name="Nature">
        <title>The genome sequence and structure of rice chromosome 1.</title>
        <authorList>
            <person name="Sasaki T."/>
            <person name="Matsumoto T."/>
            <person name="Yamamoto K."/>
            <person name="Sakata K."/>
            <person name="Baba T."/>
            <person name="Katayose Y."/>
            <person name="Wu J."/>
            <person name="Niimura Y."/>
            <person name="Cheng Z."/>
            <person name="Nagamura Y."/>
            <person name="Antonio B.A."/>
            <person name="Kanamori H."/>
            <person name="Hosokawa S."/>
            <person name="Masukawa M."/>
            <person name="Arikawa K."/>
            <person name="Chiden Y."/>
            <person name="Hayashi M."/>
            <person name="Okamoto M."/>
            <person name="Ando T."/>
            <person name="Aoki H."/>
            <person name="Arita K."/>
            <person name="Hamada M."/>
            <person name="Harada C."/>
            <person name="Hijishita S."/>
            <person name="Honda M."/>
            <person name="Ichikawa Y."/>
            <person name="Idonuma A."/>
            <person name="Iijima M."/>
            <person name="Ikeda M."/>
            <person name="Ikeno M."/>
            <person name="Itoh S."/>
            <person name="Itoh T."/>
            <person name="Itoh Y."/>
            <person name="Itoh Y."/>
            <person name="Iwabuchi A."/>
            <person name="Kamiya K."/>
            <person name="Karasawa W."/>
            <person name="Katagiri S."/>
            <person name="Kikuta A."/>
            <person name="Kobayashi N."/>
            <person name="Kono I."/>
            <person name="Machita K."/>
            <person name="Maehara T."/>
            <person name="Mizuno H."/>
            <person name="Mizubayashi T."/>
            <person name="Mukai Y."/>
            <person name="Nagasaki H."/>
            <person name="Nakashima M."/>
            <person name="Nakama Y."/>
            <person name="Nakamichi Y."/>
            <person name="Nakamura M."/>
            <person name="Namiki N."/>
            <person name="Negishi M."/>
            <person name="Ohta I."/>
            <person name="Ono N."/>
            <person name="Saji S."/>
            <person name="Sakai K."/>
            <person name="Shibata M."/>
            <person name="Shimokawa T."/>
            <person name="Shomura A."/>
            <person name="Song J."/>
            <person name="Takazaki Y."/>
            <person name="Terasawa K."/>
            <person name="Tsuji K."/>
            <person name="Waki K."/>
            <person name="Yamagata H."/>
            <person name="Yamane H."/>
            <person name="Yoshiki S."/>
            <person name="Yoshihara R."/>
            <person name="Yukawa K."/>
            <person name="Zhong H."/>
            <person name="Iwama H."/>
            <person name="Endo T."/>
            <person name="Ito H."/>
            <person name="Hahn J.H."/>
            <person name="Kim H.I."/>
            <person name="Eun M.Y."/>
            <person name="Yano M."/>
            <person name="Jiang J."/>
            <person name="Gojobori T."/>
        </authorList>
    </citation>
    <scope>NUCLEOTIDE SEQUENCE [LARGE SCALE GENOMIC DNA]</scope>
</reference>
<gene>
    <name evidence="2" type="primary">P0436D06.41</name>
</gene>
<feature type="compositionally biased region" description="Low complexity" evidence="1">
    <location>
        <begin position="15"/>
        <end position="47"/>
    </location>
</feature>
<dbReference type="Proteomes" id="UP000817658">
    <property type="component" value="Chromosome 1"/>
</dbReference>
<proteinExistence type="predicted"/>
<sequence>MASTTLRRRRRRSGPARAGAAALGAEAEVGPGTTTVGTEVEAGLPGARSGGLGGLGAPWRWRPPPPFSSGGDGNDMGGGGDNDVEIPLCSPDHHDTVARAHVARRAGAVEARLEYSTRRRLANVAAGEAVARILHAFLGTKGDGPVP</sequence>
<feature type="region of interest" description="Disordered" evidence="1">
    <location>
        <begin position="1"/>
        <end position="89"/>
    </location>
</feature>
<evidence type="ECO:0000313" key="2">
    <source>
        <dbReference type="EMBL" id="BAD73122.1"/>
    </source>
</evidence>
<protein>
    <submittedName>
        <fullName evidence="2">Uncharacterized protein P0436D06.41</fullName>
    </submittedName>
</protein>
<evidence type="ECO:0000256" key="1">
    <source>
        <dbReference type="SAM" id="MobiDB-lite"/>
    </source>
</evidence>
<feature type="compositionally biased region" description="Basic residues" evidence="1">
    <location>
        <begin position="1"/>
        <end position="14"/>
    </location>
</feature>
<feature type="compositionally biased region" description="Gly residues" evidence="1">
    <location>
        <begin position="70"/>
        <end position="81"/>
    </location>
</feature>
<organism evidence="2">
    <name type="scientific">Oryza sativa subsp. japonica</name>
    <name type="common">Rice</name>
    <dbReference type="NCBI Taxonomy" id="39947"/>
    <lineage>
        <taxon>Eukaryota</taxon>
        <taxon>Viridiplantae</taxon>
        <taxon>Streptophyta</taxon>
        <taxon>Embryophyta</taxon>
        <taxon>Tracheophyta</taxon>
        <taxon>Spermatophyta</taxon>
        <taxon>Magnoliopsida</taxon>
        <taxon>Liliopsida</taxon>
        <taxon>Poales</taxon>
        <taxon>Poaceae</taxon>
        <taxon>BOP clade</taxon>
        <taxon>Oryzoideae</taxon>
        <taxon>Oryzeae</taxon>
        <taxon>Oryzinae</taxon>
        <taxon>Oryza</taxon>
        <taxon>Oryza sativa</taxon>
    </lineage>
</organism>
<name>Q5QN93_ORYSJ</name>
<dbReference type="AlphaFoldDB" id="Q5QN93"/>
<dbReference type="EMBL" id="AP003054">
    <property type="protein sequence ID" value="BAD73122.1"/>
    <property type="molecule type" value="Genomic_DNA"/>
</dbReference>